<sequence>MDFSSGSQPLSQSEIDQNLKVDEEKEATKFFIEREEYLMGIVDKTTERMINALTETVNEMCKGCQEEGGAQKHHVLCKENIINTTMKLFEHMWNEMDIEEFNKQSTTKFKRHLQNKEQYSRDKNWFEYLKENFFIHYFRITE</sequence>
<keyword evidence="2" id="KW-1185">Reference proteome</keyword>
<reference evidence="1" key="1">
    <citation type="submission" date="2021-01" db="UniProtKB">
        <authorList>
            <consortium name="EnsemblMetazoa"/>
        </authorList>
    </citation>
    <scope>IDENTIFICATION</scope>
</reference>
<proteinExistence type="predicted"/>
<accession>A0A7M5X600</accession>
<evidence type="ECO:0000313" key="1">
    <source>
        <dbReference type="EnsemblMetazoa" id="CLYHEMP018275.1"/>
    </source>
</evidence>
<dbReference type="Proteomes" id="UP000594262">
    <property type="component" value="Unplaced"/>
</dbReference>
<dbReference type="EnsemblMetazoa" id="CLYHEMT018275.1">
    <property type="protein sequence ID" value="CLYHEMP018275.1"/>
    <property type="gene ID" value="CLYHEMG018275"/>
</dbReference>
<dbReference type="AlphaFoldDB" id="A0A7M5X600"/>
<evidence type="ECO:0000313" key="2">
    <source>
        <dbReference type="Proteomes" id="UP000594262"/>
    </source>
</evidence>
<name>A0A7M5X600_9CNID</name>
<protein>
    <submittedName>
        <fullName evidence="1">Uncharacterized protein</fullName>
    </submittedName>
</protein>
<organism evidence="1 2">
    <name type="scientific">Clytia hemisphaerica</name>
    <dbReference type="NCBI Taxonomy" id="252671"/>
    <lineage>
        <taxon>Eukaryota</taxon>
        <taxon>Metazoa</taxon>
        <taxon>Cnidaria</taxon>
        <taxon>Hydrozoa</taxon>
        <taxon>Hydroidolina</taxon>
        <taxon>Leptothecata</taxon>
        <taxon>Obeliida</taxon>
        <taxon>Clytiidae</taxon>
        <taxon>Clytia</taxon>
    </lineage>
</organism>